<dbReference type="RefSeq" id="WP_253538420.1">
    <property type="nucleotide sequence ID" value="NZ_JAMYWC010000004.1"/>
</dbReference>
<dbReference type="EMBL" id="JAMYWC010000004">
    <property type="protein sequence ID" value="MCP1173760.1"/>
    <property type="molecule type" value="Genomic_DNA"/>
</dbReference>
<proteinExistence type="predicted"/>
<evidence type="ECO:0000313" key="2">
    <source>
        <dbReference type="Proteomes" id="UP001162793"/>
    </source>
</evidence>
<organism evidence="1 2">
    <name type="scientific">Ralstonia chuxiongensis</name>
    <dbReference type="NCBI Taxonomy" id="2957504"/>
    <lineage>
        <taxon>Bacteria</taxon>
        <taxon>Pseudomonadati</taxon>
        <taxon>Pseudomonadota</taxon>
        <taxon>Betaproteobacteria</taxon>
        <taxon>Burkholderiales</taxon>
        <taxon>Burkholderiaceae</taxon>
        <taxon>Ralstonia</taxon>
    </lineage>
</organism>
<name>A0AA42BI24_9RALS</name>
<dbReference type="AlphaFoldDB" id="A0AA42BI24"/>
<dbReference type="Proteomes" id="UP001162793">
    <property type="component" value="Unassembled WGS sequence"/>
</dbReference>
<reference evidence="2" key="1">
    <citation type="journal article" date="2023" name="Front. Microbiol.">
        <title>Ralstonia chuxiongensis sp. nov., Ralstonia mojiangensis sp. nov., and Ralstonia soli sp. nov., isolated from tobacco fields, are three novel species in the family Burkholderiaceae.</title>
        <authorList>
            <person name="Lu C.H."/>
            <person name="Zhang Y.Y."/>
            <person name="Jiang N."/>
            <person name="Chen W."/>
            <person name="Shao X."/>
            <person name="Zhao Z.M."/>
            <person name="Lu W.L."/>
            <person name="Hu X."/>
            <person name="Xi Y.X."/>
            <person name="Zou S.Y."/>
            <person name="Wei Q.J."/>
            <person name="Lin Z.L."/>
            <person name="Gong L."/>
            <person name="Gai X.T."/>
            <person name="Zhang L.Q."/>
            <person name="Li J.Y."/>
            <person name="Jin Y."/>
            <person name="Xia Z.Y."/>
        </authorList>
    </citation>
    <scope>NUCLEOTIDE SEQUENCE [LARGE SCALE GENOMIC DNA]</scope>
    <source>
        <strain evidence="2">21YRMH01-3</strain>
    </source>
</reference>
<comment type="caution">
    <text evidence="1">The sequence shown here is derived from an EMBL/GenBank/DDBJ whole genome shotgun (WGS) entry which is preliminary data.</text>
</comment>
<protein>
    <submittedName>
        <fullName evidence="1">Uncharacterized protein</fullName>
    </submittedName>
</protein>
<sequence length="67" mass="7526">MLTKSPEKMTDLRHVDTSGIDPVELRELQEQAKRSHWQALLGDRWIAAKANAPKRGSYNPITGARLA</sequence>
<accession>A0AA42BI24</accession>
<keyword evidence="2" id="KW-1185">Reference proteome</keyword>
<gene>
    <name evidence="1" type="ORF">NKG59_15470</name>
</gene>
<evidence type="ECO:0000313" key="1">
    <source>
        <dbReference type="EMBL" id="MCP1173760.1"/>
    </source>
</evidence>